<name>A0A5B7HB29_PORTR</name>
<evidence type="ECO:0000313" key="2">
    <source>
        <dbReference type="Proteomes" id="UP000324222"/>
    </source>
</evidence>
<organism evidence="1 2">
    <name type="scientific">Portunus trituberculatus</name>
    <name type="common">Swimming crab</name>
    <name type="synonym">Neptunus trituberculatus</name>
    <dbReference type="NCBI Taxonomy" id="210409"/>
    <lineage>
        <taxon>Eukaryota</taxon>
        <taxon>Metazoa</taxon>
        <taxon>Ecdysozoa</taxon>
        <taxon>Arthropoda</taxon>
        <taxon>Crustacea</taxon>
        <taxon>Multicrustacea</taxon>
        <taxon>Malacostraca</taxon>
        <taxon>Eumalacostraca</taxon>
        <taxon>Eucarida</taxon>
        <taxon>Decapoda</taxon>
        <taxon>Pleocyemata</taxon>
        <taxon>Brachyura</taxon>
        <taxon>Eubrachyura</taxon>
        <taxon>Portunoidea</taxon>
        <taxon>Portunidae</taxon>
        <taxon>Portuninae</taxon>
        <taxon>Portunus</taxon>
    </lineage>
</organism>
<accession>A0A5B7HB29</accession>
<dbReference type="AlphaFoldDB" id="A0A5B7HB29"/>
<reference evidence="1 2" key="1">
    <citation type="submission" date="2019-05" db="EMBL/GenBank/DDBJ databases">
        <title>Another draft genome of Portunus trituberculatus and its Hox gene families provides insights of decapod evolution.</title>
        <authorList>
            <person name="Jeong J.-H."/>
            <person name="Song I."/>
            <person name="Kim S."/>
            <person name="Choi T."/>
            <person name="Kim D."/>
            <person name="Ryu S."/>
            <person name="Kim W."/>
        </authorList>
    </citation>
    <scope>NUCLEOTIDE SEQUENCE [LARGE SCALE GENOMIC DNA]</scope>
    <source>
        <tissue evidence="1">Muscle</tissue>
    </source>
</reference>
<sequence>MSLEAITSCLKNDRSFMQAETQSAVLCGVLRHLHEVTSRLAIIFS</sequence>
<proteinExistence type="predicted"/>
<comment type="caution">
    <text evidence="1">The sequence shown here is derived from an EMBL/GenBank/DDBJ whole genome shotgun (WGS) entry which is preliminary data.</text>
</comment>
<protein>
    <submittedName>
        <fullName evidence="1">Uncharacterized protein</fullName>
    </submittedName>
</protein>
<dbReference type="Proteomes" id="UP000324222">
    <property type="component" value="Unassembled WGS sequence"/>
</dbReference>
<gene>
    <name evidence="1" type="ORF">E2C01_062430</name>
</gene>
<dbReference type="EMBL" id="VSRR010027516">
    <property type="protein sequence ID" value="MPC68232.1"/>
    <property type="molecule type" value="Genomic_DNA"/>
</dbReference>
<evidence type="ECO:0000313" key="1">
    <source>
        <dbReference type="EMBL" id="MPC68232.1"/>
    </source>
</evidence>
<keyword evidence="2" id="KW-1185">Reference proteome</keyword>